<keyword evidence="3" id="KW-1185">Reference proteome</keyword>
<reference evidence="2 3" key="1">
    <citation type="submission" date="2023-08" db="EMBL/GenBank/DDBJ databases">
        <title>Black Yeasts Isolated from many extreme environments.</title>
        <authorList>
            <person name="Coleine C."/>
            <person name="Stajich J.E."/>
            <person name="Selbmann L."/>
        </authorList>
    </citation>
    <scope>NUCLEOTIDE SEQUENCE [LARGE SCALE GENOMIC DNA]</scope>
    <source>
        <strain evidence="2 3">CCFEE 6328</strain>
    </source>
</reference>
<proteinExistence type="predicted"/>
<comment type="caution">
    <text evidence="2">The sequence shown here is derived from an EMBL/GenBank/DDBJ whole genome shotgun (WGS) entry which is preliminary data.</text>
</comment>
<dbReference type="Proteomes" id="UP001345691">
    <property type="component" value="Unassembled WGS sequence"/>
</dbReference>
<organism evidence="2 3">
    <name type="scientific">Exophiala sideris</name>
    <dbReference type="NCBI Taxonomy" id="1016849"/>
    <lineage>
        <taxon>Eukaryota</taxon>
        <taxon>Fungi</taxon>
        <taxon>Dikarya</taxon>
        <taxon>Ascomycota</taxon>
        <taxon>Pezizomycotina</taxon>
        <taxon>Eurotiomycetes</taxon>
        <taxon>Chaetothyriomycetidae</taxon>
        <taxon>Chaetothyriales</taxon>
        <taxon>Herpotrichiellaceae</taxon>
        <taxon>Exophiala</taxon>
    </lineage>
</organism>
<gene>
    <name evidence="2" type="ORF">LTR69_001640</name>
</gene>
<accession>A0ABR0JQR2</accession>
<feature type="region of interest" description="Disordered" evidence="1">
    <location>
        <begin position="45"/>
        <end position="94"/>
    </location>
</feature>
<evidence type="ECO:0000313" key="2">
    <source>
        <dbReference type="EMBL" id="KAK5067651.1"/>
    </source>
</evidence>
<sequence length="155" mass="17586">MKQALDKDREDILVKLFELTPPAKDWWKCSQMQMQMQMQVRNDLHQASERNCAPSSAKSGNDIRADWYASRPQTPGPSHLLSKTHDPHNSSLKSMRYAHLDRASWLRPEVIPHPAFTISRTDHGAYDLHQTTSLEHPMPAPATSALLADHVLDAK</sequence>
<evidence type="ECO:0000256" key="1">
    <source>
        <dbReference type="SAM" id="MobiDB-lite"/>
    </source>
</evidence>
<protein>
    <submittedName>
        <fullName evidence="2">Uncharacterized protein</fullName>
    </submittedName>
</protein>
<evidence type="ECO:0000313" key="3">
    <source>
        <dbReference type="Proteomes" id="UP001345691"/>
    </source>
</evidence>
<dbReference type="EMBL" id="JAVRRF010000002">
    <property type="protein sequence ID" value="KAK5067651.1"/>
    <property type="molecule type" value="Genomic_DNA"/>
</dbReference>
<name>A0ABR0JQR2_9EURO</name>